<dbReference type="AlphaFoldDB" id="A0A168CC26"/>
<dbReference type="InterPro" id="IPR050951">
    <property type="entry name" value="Retrovirus_Pol_polyprotein"/>
</dbReference>
<comment type="subunit">
    <text evidence="1">Component of the NuA4 histone acetyltransferase complex.</text>
</comment>
<evidence type="ECO:0000259" key="3">
    <source>
        <dbReference type="PROSITE" id="PS50013"/>
    </source>
</evidence>
<feature type="domain" description="Chromo" evidence="3">
    <location>
        <begin position="279"/>
        <end position="330"/>
    </location>
</feature>
<dbReference type="GO" id="GO:0005634">
    <property type="term" value="C:nucleus"/>
    <property type="evidence" value="ECO:0007669"/>
    <property type="project" value="UniProtKB-ARBA"/>
</dbReference>
<dbReference type="InterPro" id="IPR056924">
    <property type="entry name" value="SH3_Tf2-1"/>
</dbReference>
<dbReference type="SUPFAM" id="SSF53098">
    <property type="entry name" value="Ribonuclease H-like"/>
    <property type="match status" value="1"/>
</dbReference>
<name>A0A168CC26_9EURO</name>
<feature type="domain" description="Integrase catalytic" evidence="4">
    <location>
        <begin position="1"/>
        <end position="137"/>
    </location>
</feature>
<dbReference type="PANTHER" id="PTHR37984:SF15">
    <property type="entry name" value="INTEGRASE CATALYTIC DOMAIN-CONTAINING PROTEIN"/>
    <property type="match status" value="1"/>
</dbReference>
<dbReference type="SMART" id="SM00298">
    <property type="entry name" value="CHROMO"/>
    <property type="match status" value="1"/>
</dbReference>
<dbReference type="GO" id="GO:0003723">
    <property type="term" value="F:RNA binding"/>
    <property type="evidence" value="ECO:0007669"/>
    <property type="project" value="UniProtKB-KW"/>
</dbReference>
<dbReference type="Proteomes" id="UP000242877">
    <property type="component" value="Unassembled WGS sequence"/>
</dbReference>
<dbReference type="PROSITE" id="PS50994">
    <property type="entry name" value="INTEGRASE"/>
    <property type="match status" value="1"/>
</dbReference>
<dbReference type="Gene3D" id="2.40.50.40">
    <property type="match status" value="1"/>
</dbReference>
<keyword evidence="2" id="KW-0694">RNA-binding</keyword>
<dbReference type="Gene3D" id="3.30.420.10">
    <property type="entry name" value="Ribonuclease H-like superfamily/Ribonuclease H"/>
    <property type="match status" value="1"/>
</dbReference>
<organism evidence="5 6">
    <name type="scientific">Ascosphaera apis ARSEF 7405</name>
    <dbReference type="NCBI Taxonomy" id="392613"/>
    <lineage>
        <taxon>Eukaryota</taxon>
        <taxon>Fungi</taxon>
        <taxon>Dikarya</taxon>
        <taxon>Ascomycota</taxon>
        <taxon>Pezizomycotina</taxon>
        <taxon>Eurotiomycetes</taxon>
        <taxon>Eurotiomycetidae</taxon>
        <taxon>Onygenales</taxon>
        <taxon>Ascosphaeraceae</taxon>
        <taxon>Ascosphaera</taxon>
    </lineage>
</organism>
<dbReference type="VEuPathDB" id="FungiDB:AAP_01180"/>
<dbReference type="InterPro" id="IPR023780">
    <property type="entry name" value="Chromo_domain"/>
</dbReference>
<dbReference type="InterPro" id="IPR001584">
    <property type="entry name" value="Integrase_cat-core"/>
</dbReference>
<protein>
    <submittedName>
        <fullName evidence="5">Ribonuclease H-like protein</fullName>
    </submittedName>
</protein>
<dbReference type="SUPFAM" id="SSF54160">
    <property type="entry name" value="Chromo domain-like"/>
    <property type="match status" value="1"/>
</dbReference>
<dbReference type="PROSITE" id="PS50013">
    <property type="entry name" value="CHROMO_2"/>
    <property type="match status" value="1"/>
</dbReference>
<dbReference type="InterPro" id="IPR012337">
    <property type="entry name" value="RNaseH-like_sf"/>
</dbReference>
<dbReference type="GO" id="GO:0015074">
    <property type="term" value="P:DNA integration"/>
    <property type="evidence" value="ECO:0007669"/>
    <property type="project" value="InterPro"/>
</dbReference>
<evidence type="ECO:0000313" key="5">
    <source>
        <dbReference type="EMBL" id="KZZ96407.1"/>
    </source>
</evidence>
<dbReference type="Pfam" id="PF24626">
    <property type="entry name" value="SH3_Tf2-1"/>
    <property type="match status" value="1"/>
</dbReference>
<dbReference type="EMBL" id="AZGZ01000003">
    <property type="protein sequence ID" value="KZZ96407.1"/>
    <property type="molecule type" value="Genomic_DNA"/>
</dbReference>
<sequence>MSVTDKATKRCMFIPGRSNWDAQDWGHALDVRLAEGDWGTPRKIISDRDPKFTAQIWKTMWTNCHVKLAYTTAYHAQADGQSEMTNQVAEIAIRNWLPRLPTPYHWHLALPYLQTVLNSSIHTATKTSPHRLMYGLEVPSDMGPLADRTQQILFHEGERYDASIAVAEAMMTMSRHYDSCHLPVHLKPGSKVMLRLHKGYNIPSTRAFPKVSIQYAGPFRVKRQVTPLAFELELPSRMKIHPVVSVAHLDPVKGDYDPFDREPIPPQPVRMEDGRDDSWEIESLIDRRDVKQGRKTIREYLVRWKGFGPEEDLWYSAEDLQNAQELMKEYDDALVHSSTEVQAAAALPRQASLAERTHNDLEVSLSAFFTSHEPRTYEYQKL</sequence>
<evidence type="ECO:0000256" key="1">
    <source>
        <dbReference type="ARBA" id="ARBA00011353"/>
    </source>
</evidence>
<dbReference type="PANTHER" id="PTHR37984">
    <property type="entry name" value="PROTEIN CBG26694"/>
    <property type="match status" value="1"/>
</dbReference>
<proteinExistence type="predicted"/>
<dbReference type="GO" id="GO:0006338">
    <property type="term" value="P:chromatin remodeling"/>
    <property type="evidence" value="ECO:0007669"/>
    <property type="project" value="UniProtKB-ARBA"/>
</dbReference>
<dbReference type="InterPro" id="IPR016197">
    <property type="entry name" value="Chromo-like_dom_sf"/>
</dbReference>
<accession>A0A168CC26</accession>
<dbReference type="Pfam" id="PF00385">
    <property type="entry name" value="Chromo"/>
    <property type="match status" value="1"/>
</dbReference>
<dbReference type="InterPro" id="IPR000953">
    <property type="entry name" value="Chromo/chromo_shadow_dom"/>
</dbReference>
<keyword evidence="6" id="KW-1185">Reference proteome</keyword>
<dbReference type="OrthoDB" id="4177918at2759"/>
<dbReference type="InterPro" id="IPR036397">
    <property type="entry name" value="RNaseH_sf"/>
</dbReference>
<comment type="caution">
    <text evidence="5">The sequence shown here is derived from an EMBL/GenBank/DDBJ whole genome shotgun (WGS) entry which is preliminary data.</text>
</comment>
<evidence type="ECO:0000313" key="6">
    <source>
        <dbReference type="Proteomes" id="UP000242877"/>
    </source>
</evidence>
<gene>
    <name evidence="5" type="ORF">AAP_01180</name>
</gene>
<evidence type="ECO:0000256" key="2">
    <source>
        <dbReference type="ARBA" id="ARBA00022884"/>
    </source>
</evidence>
<evidence type="ECO:0000259" key="4">
    <source>
        <dbReference type="PROSITE" id="PS50994"/>
    </source>
</evidence>
<reference evidence="5 6" key="1">
    <citation type="journal article" date="2016" name="Genome Biol. Evol.">
        <title>Divergent and convergent evolution of fungal pathogenicity.</title>
        <authorList>
            <person name="Shang Y."/>
            <person name="Xiao G."/>
            <person name="Zheng P."/>
            <person name="Cen K."/>
            <person name="Zhan S."/>
            <person name="Wang C."/>
        </authorList>
    </citation>
    <scope>NUCLEOTIDE SEQUENCE [LARGE SCALE GENOMIC DNA]</scope>
    <source>
        <strain evidence="5 6">ARSEF 7405</strain>
    </source>
</reference>